<dbReference type="EMBL" id="CP143577">
    <property type="protein sequence ID" value="WVN22143.1"/>
    <property type="molecule type" value="Genomic_DNA"/>
</dbReference>
<dbReference type="HAMAP" id="MF_01401">
    <property type="entry name" value="MsrA"/>
    <property type="match status" value="1"/>
</dbReference>
<comment type="catalytic activity">
    <reaction evidence="2 4">
        <text>L-methionyl-[protein] + [thioredoxin]-disulfide + H2O = L-methionyl-(S)-S-oxide-[protein] + [thioredoxin]-dithiol</text>
        <dbReference type="Rhea" id="RHEA:14217"/>
        <dbReference type="Rhea" id="RHEA-COMP:10698"/>
        <dbReference type="Rhea" id="RHEA-COMP:10700"/>
        <dbReference type="Rhea" id="RHEA-COMP:12313"/>
        <dbReference type="Rhea" id="RHEA-COMP:12315"/>
        <dbReference type="ChEBI" id="CHEBI:15377"/>
        <dbReference type="ChEBI" id="CHEBI:16044"/>
        <dbReference type="ChEBI" id="CHEBI:29950"/>
        <dbReference type="ChEBI" id="CHEBI:44120"/>
        <dbReference type="ChEBI" id="CHEBI:50058"/>
        <dbReference type="EC" id="1.8.4.11"/>
    </reaction>
</comment>
<dbReference type="EMBL" id="JAPFAR010000153">
    <property type="protein sequence ID" value="MDI3349886.1"/>
    <property type="molecule type" value="Genomic_DNA"/>
</dbReference>
<dbReference type="Pfam" id="PF01625">
    <property type="entry name" value="PMSR"/>
    <property type="match status" value="1"/>
</dbReference>
<accession>A0AA43QZ49</accession>
<dbReference type="Gene3D" id="3.30.1060.10">
    <property type="entry name" value="Peptide methionine sulphoxide reductase MsrA"/>
    <property type="match status" value="1"/>
</dbReference>
<evidence type="ECO:0000313" key="9">
    <source>
        <dbReference type="Proteomes" id="UP001432074"/>
    </source>
</evidence>
<comment type="function">
    <text evidence="4">Has an important function as a repair enzyme for proteins that have been inactivated by oxidation. Catalyzes the reversible oxidation-reduction of methionine sulfoxide in proteins to methionine.</text>
</comment>
<dbReference type="SUPFAM" id="SSF55068">
    <property type="entry name" value="Peptide methionine sulfoxide reductase"/>
    <property type="match status" value="1"/>
</dbReference>
<protein>
    <recommendedName>
        <fullName evidence="4">Peptide methionine sulfoxide reductase MsrA</fullName>
        <shortName evidence="4">Protein-methionine-S-oxide reductase</shortName>
        <ecNumber evidence="4">1.8.4.11</ecNumber>
    </recommendedName>
    <alternativeName>
        <fullName evidence="4">Peptide-methionine (S)-S-oxide reductase</fullName>
        <shortName evidence="4">Peptide Met(O) reductase</shortName>
    </alternativeName>
</protein>
<evidence type="ECO:0000313" key="6">
    <source>
        <dbReference type="EMBL" id="MDI3349886.1"/>
    </source>
</evidence>
<dbReference type="Proteomes" id="UP001432074">
    <property type="component" value="Chromosome"/>
</dbReference>
<feature type="active site" evidence="4">
    <location>
        <position position="11"/>
    </location>
</feature>
<dbReference type="NCBIfam" id="TIGR00401">
    <property type="entry name" value="msrA"/>
    <property type="match status" value="1"/>
</dbReference>
<dbReference type="InterPro" id="IPR002569">
    <property type="entry name" value="Met_Sox_Rdtase_MsrA_dom"/>
</dbReference>
<dbReference type="RefSeq" id="WP_004415152.1">
    <property type="nucleotide sequence ID" value="NZ_AP014657.1"/>
</dbReference>
<comment type="similarity">
    <text evidence="4">Belongs to the MsrA Met sulfoxide reductase family.</text>
</comment>
<dbReference type="PANTHER" id="PTHR42799">
    <property type="entry name" value="MITOCHONDRIAL PEPTIDE METHIONINE SULFOXIDE REDUCTASE"/>
    <property type="match status" value="1"/>
</dbReference>
<dbReference type="InterPro" id="IPR050162">
    <property type="entry name" value="MsrA_MetSO_reductase"/>
</dbReference>
<feature type="domain" description="Peptide methionine sulphoxide reductase MsrA" evidence="5">
    <location>
        <begin position="4"/>
        <end position="151"/>
    </location>
</feature>
<dbReference type="GO" id="GO:0034599">
    <property type="term" value="P:cellular response to oxidative stress"/>
    <property type="evidence" value="ECO:0007669"/>
    <property type="project" value="TreeGrafter"/>
</dbReference>
<evidence type="ECO:0000256" key="4">
    <source>
        <dbReference type="HAMAP-Rule" id="MF_01401"/>
    </source>
</evidence>
<comment type="catalytic activity">
    <reaction evidence="3 4">
        <text>[thioredoxin]-disulfide + L-methionine + H2O = L-methionine (S)-S-oxide + [thioredoxin]-dithiol</text>
        <dbReference type="Rhea" id="RHEA:19993"/>
        <dbReference type="Rhea" id="RHEA-COMP:10698"/>
        <dbReference type="Rhea" id="RHEA-COMP:10700"/>
        <dbReference type="ChEBI" id="CHEBI:15377"/>
        <dbReference type="ChEBI" id="CHEBI:29950"/>
        <dbReference type="ChEBI" id="CHEBI:50058"/>
        <dbReference type="ChEBI" id="CHEBI:57844"/>
        <dbReference type="ChEBI" id="CHEBI:58772"/>
        <dbReference type="EC" id="1.8.4.11"/>
    </reaction>
</comment>
<reference evidence="7" key="2">
    <citation type="submission" date="2024-01" db="EMBL/GenBank/DDBJ databases">
        <title>Complete genome sequence of Mycoplasma arginini type strain G 230.</title>
        <authorList>
            <person name="Spergser J."/>
        </authorList>
    </citation>
    <scope>NUCLEOTIDE SEQUENCE</scope>
    <source>
        <strain evidence="7">NCTC 10129</strain>
    </source>
</reference>
<sequence>MKKTIYFAGGCFWGVQAYFSRVNGVIDTKVGYANGIIEEATYQNLKNTLHAETVKITYEDSLVSIGELVLHLFKIIEPDSLNKQGGDIGIQYRTGVYYENEDDFIVVNKLFELLKNNYKEFYVELLPLKHFILGEEYHQDYLVKNPNGYCHVNLNVDYKLNSDELKLIESLR</sequence>
<dbReference type="EC" id="1.8.4.11" evidence="4"/>
<evidence type="ECO:0000256" key="2">
    <source>
        <dbReference type="ARBA" id="ARBA00047806"/>
    </source>
</evidence>
<name>A0AA43QZ49_MYCAR</name>
<dbReference type="GO" id="GO:0005737">
    <property type="term" value="C:cytoplasm"/>
    <property type="evidence" value="ECO:0007669"/>
    <property type="project" value="TreeGrafter"/>
</dbReference>
<proteinExistence type="inferred from homology"/>
<evidence type="ECO:0000256" key="1">
    <source>
        <dbReference type="ARBA" id="ARBA00023002"/>
    </source>
</evidence>
<keyword evidence="9" id="KW-1185">Reference proteome</keyword>
<evidence type="ECO:0000259" key="5">
    <source>
        <dbReference type="Pfam" id="PF01625"/>
    </source>
</evidence>
<reference evidence="6" key="1">
    <citation type="submission" date="2022-11" db="EMBL/GenBank/DDBJ databases">
        <title>Draft genome of Mycoplasma arginini isolated from fly.</title>
        <authorList>
            <person name="Severgnini M."/>
            <person name="Gioia G."/>
            <person name="Cremonesi P."/>
            <person name="Moroni P."/>
            <person name="Addis M.F."/>
            <person name="Castiglioni B."/>
        </authorList>
    </citation>
    <scope>NUCLEOTIDE SEQUENCE</scope>
    <source>
        <strain evidence="6">QMP CG1-1632</strain>
    </source>
</reference>
<evidence type="ECO:0000313" key="8">
    <source>
        <dbReference type="Proteomes" id="UP001162175"/>
    </source>
</evidence>
<evidence type="ECO:0000313" key="7">
    <source>
        <dbReference type="EMBL" id="WVN22143.1"/>
    </source>
</evidence>
<dbReference type="AlphaFoldDB" id="A0AA43QZ49"/>
<dbReference type="GeneID" id="80703167"/>
<dbReference type="GO" id="GO:0008113">
    <property type="term" value="F:peptide-methionine (S)-S-oxide reductase activity"/>
    <property type="evidence" value="ECO:0007669"/>
    <property type="project" value="UniProtKB-UniRule"/>
</dbReference>
<gene>
    <name evidence="4 6" type="primary">msrA</name>
    <name evidence="6" type="ORF">DCBHLPFO_00407</name>
    <name evidence="7" type="ORF">V2E25_00890</name>
</gene>
<evidence type="ECO:0000256" key="3">
    <source>
        <dbReference type="ARBA" id="ARBA00048782"/>
    </source>
</evidence>
<dbReference type="PANTHER" id="PTHR42799:SF2">
    <property type="entry name" value="MITOCHONDRIAL PEPTIDE METHIONINE SULFOXIDE REDUCTASE"/>
    <property type="match status" value="1"/>
</dbReference>
<dbReference type="InterPro" id="IPR036509">
    <property type="entry name" value="Met_Sox_Rdtase_MsrA_sf"/>
</dbReference>
<keyword evidence="1 4" id="KW-0560">Oxidoreductase</keyword>
<dbReference type="Proteomes" id="UP001162175">
    <property type="component" value="Unassembled WGS sequence"/>
</dbReference>
<organism evidence="6 8">
    <name type="scientific">Mycoplasmopsis arginini</name>
    <name type="common">Mycoplasma arginini</name>
    <dbReference type="NCBI Taxonomy" id="2094"/>
    <lineage>
        <taxon>Bacteria</taxon>
        <taxon>Bacillati</taxon>
        <taxon>Mycoplasmatota</taxon>
        <taxon>Mycoplasmoidales</taxon>
        <taxon>Metamycoplasmataceae</taxon>
        <taxon>Mycoplasmopsis</taxon>
    </lineage>
</organism>